<dbReference type="PANTHER" id="PTHR42659">
    <property type="entry name" value="XANTHINE DEHYDROGENASE SUBUNIT C-RELATED"/>
    <property type="match status" value="1"/>
</dbReference>
<dbReference type="InterPro" id="IPR036683">
    <property type="entry name" value="CO_DH_flav_C_dom_sf"/>
</dbReference>
<dbReference type="InterPro" id="IPR036318">
    <property type="entry name" value="FAD-bd_PCMH-like_sf"/>
</dbReference>
<keyword evidence="6" id="KW-1185">Reference proteome</keyword>
<dbReference type="PANTHER" id="PTHR42659:SF2">
    <property type="entry name" value="XANTHINE DEHYDROGENASE SUBUNIT C-RELATED"/>
    <property type="match status" value="1"/>
</dbReference>
<keyword evidence="2" id="KW-0274">FAD</keyword>
<dbReference type="EMBL" id="JABBFZ010000011">
    <property type="protein sequence ID" value="NML32944.1"/>
    <property type="molecule type" value="Genomic_DNA"/>
</dbReference>
<dbReference type="GO" id="GO:0071949">
    <property type="term" value="F:FAD binding"/>
    <property type="evidence" value="ECO:0007669"/>
    <property type="project" value="InterPro"/>
</dbReference>
<dbReference type="SUPFAM" id="SSF55447">
    <property type="entry name" value="CO dehydrogenase flavoprotein C-terminal domain-like"/>
    <property type="match status" value="1"/>
</dbReference>
<evidence type="ECO:0000313" key="6">
    <source>
        <dbReference type="Proteomes" id="UP000583127"/>
    </source>
</evidence>
<dbReference type="Pfam" id="PF00941">
    <property type="entry name" value="FAD_binding_5"/>
    <property type="match status" value="1"/>
</dbReference>
<proteinExistence type="predicted"/>
<protein>
    <submittedName>
        <fullName evidence="5">Xanthine dehydrogenase family protein subunit M</fullName>
    </submittedName>
</protein>
<keyword evidence="1" id="KW-0285">Flavoprotein</keyword>
<feature type="domain" description="FAD-binding PCMH-type" evidence="4">
    <location>
        <begin position="1"/>
        <end position="176"/>
    </location>
</feature>
<dbReference type="AlphaFoldDB" id="A0A7X9X8F4"/>
<comment type="caution">
    <text evidence="5">The sequence shown here is derived from an EMBL/GenBank/DDBJ whole genome shotgun (WGS) entry which is preliminary data.</text>
</comment>
<dbReference type="Gene3D" id="3.30.43.10">
    <property type="entry name" value="Uridine Diphospho-n-acetylenolpyruvylglucosamine Reductase, domain 2"/>
    <property type="match status" value="1"/>
</dbReference>
<dbReference type="InterPro" id="IPR005107">
    <property type="entry name" value="CO_DH_flav_C"/>
</dbReference>
<reference evidence="5 6" key="1">
    <citation type="submission" date="2020-04" db="EMBL/GenBank/DDBJ databases">
        <title>Paraburkholderia sp. G-4-1-8 isolated from soil.</title>
        <authorList>
            <person name="Dahal R.H."/>
        </authorList>
    </citation>
    <scope>NUCLEOTIDE SEQUENCE [LARGE SCALE GENOMIC DNA]</scope>
    <source>
        <strain evidence="5 6">G-4-1-8</strain>
    </source>
</reference>
<organism evidence="5 6">
    <name type="scientific">Paraburkholderia antibiotica</name>
    <dbReference type="NCBI Taxonomy" id="2728839"/>
    <lineage>
        <taxon>Bacteria</taxon>
        <taxon>Pseudomonadati</taxon>
        <taxon>Pseudomonadota</taxon>
        <taxon>Betaproteobacteria</taxon>
        <taxon>Burkholderiales</taxon>
        <taxon>Burkholderiaceae</taxon>
        <taxon>Paraburkholderia</taxon>
    </lineage>
</organism>
<dbReference type="PROSITE" id="PS51387">
    <property type="entry name" value="FAD_PCMH"/>
    <property type="match status" value="1"/>
</dbReference>
<sequence>MREFEYLEPTSVQEACRMLADYGDECRMLAGGTALMLAMRQRMLTPKYLVSLAGLRRLRGVSYDEHRGLVIGALTLHAEVARSALIREKFPMLSEMASHVANPQVRNQGTIGGNLCYADPATDPPSCLMALGAYVVLEGVDRQRELPIEEFLVDYYTTALAPDEMVTAIRVPPPTFTAGRHVRYLRTAAEHRPLLNVACTIRQSGSVCEEARIVIGASTPVPTRVHRCESFLAGQPLTAEVAAEAAHILASDIEPISDFRGSGEYRREMIRVIGRRTLEGLFTHPAVEEVHAS</sequence>
<evidence type="ECO:0000256" key="1">
    <source>
        <dbReference type="ARBA" id="ARBA00022630"/>
    </source>
</evidence>
<dbReference type="InterPro" id="IPR016166">
    <property type="entry name" value="FAD-bd_PCMH"/>
</dbReference>
<dbReference type="Pfam" id="PF03450">
    <property type="entry name" value="CO_deh_flav_C"/>
    <property type="match status" value="1"/>
</dbReference>
<dbReference type="InterPro" id="IPR016169">
    <property type="entry name" value="FAD-bd_PCMH_sub2"/>
</dbReference>
<dbReference type="InterPro" id="IPR016167">
    <property type="entry name" value="FAD-bd_PCMH_sub1"/>
</dbReference>
<dbReference type="SMART" id="SM01092">
    <property type="entry name" value="CO_deh_flav_C"/>
    <property type="match status" value="1"/>
</dbReference>
<dbReference type="Gene3D" id="3.30.465.10">
    <property type="match status" value="1"/>
</dbReference>
<accession>A0A7X9X8F4</accession>
<evidence type="ECO:0000256" key="3">
    <source>
        <dbReference type="ARBA" id="ARBA00023002"/>
    </source>
</evidence>
<keyword evidence="3" id="KW-0560">Oxidoreductase</keyword>
<dbReference type="GO" id="GO:0016491">
    <property type="term" value="F:oxidoreductase activity"/>
    <property type="evidence" value="ECO:0007669"/>
    <property type="project" value="UniProtKB-KW"/>
</dbReference>
<dbReference type="Gene3D" id="3.30.390.50">
    <property type="entry name" value="CO dehydrogenase flavoprotein, C-terminal domain"/>
    <property type="match status" value="1"/>
</dbReference>
<gene>
    <name evidence="5" type="ORF">HHL14_19160</name>
</gene>
<evidence type="ECO:0000259" key="4">
    <source>
        <dbReference type="PROSITE" id="PS51387"/>
    </source>
</evidence>
<dbReference type="InterPro" id="IPR051312">
    <property type="entry name" value="Diverse_Substr_Oxidored"/>
</dbReference>
<dbReference type="InterPro" id="IPR002346">
    <property type="entry name" value="Mopterin_DH_FAD-bd"/>
</dbReference>
<evidence type="ECO:0000313" key="5">
    <source>
        <dbReference type="EMBL" id="NML32944.1"/>
    </source>
</evidence>
<dbReference type="SUPFAM" id="SSF56176">
    <property type="entry name" value="FAD-binding/transporter-associated domain-like"/>
    <property type="match status" value="1"/>
</dbReference>
<dbReference type="RefSeq" id="WP_169499186.1">
    <property type="nucleotide sequence ID" value="NZ_JABBFZ010000011.1"/>
</dbReference>
<dbReference type="Proteomes" id="UP000583127">
    <property type="component" value="Unassembled WGS sequence"/>
</dbReference>
<name>A0A7X9X8F4_9BURK</name>
<evidence type="ECO:0000256" key="2">
    <source>
        <dbReference type="ARBA" id="ARBA00022827"/>
    </source>
</evidence>